<evidence type="ECO:0000313" key="1">
    <source>
        <dbReference type="EMBL" id="CAG9613702.1"/>
    </source>
</evidence>
<evidence type="ECO:0000313" key="2">
    <source>
        <dbReference type="Proteomes" id="UP000789423"/>
    </source>
</evidence>
<organism evidence="1 2">
    <name type="scientific">Bacillus rhizoplanae</name>
    <dbReference type="NCBI Taxonomy" id="2880966"/>
    <lineage>
        <taxon>Bacteria</taxon>
        <taxon>Bacillati</taxon>
        <taxon>Bacillota</taxon>
        <taxon>Bacilli</taxon>
        <taxon>Bacillales</taxon>
        <taxon>Bacillaceae</taxon>
        <taxon>Bacillus</taxon>
    </lineage>
</organism>
<keyword evidence="2" id="KW-1185">Reference proteome</keyword>
<sequence>MKKFIITGLSVMLLVGCGVTKEKKVTEETQQEQTVNAQQESKYSFPEGVTSVGEGKVTVVTPDGTSENGNVPVVFIKKDTIIQQVEIELSNFQGDKETFVYVDKQFEETHQVRKLTQTTIALKEETLQPGVHTVTAIQYENNDPNGKVINFAQAKFENKPAQ</sequence>
<evidence type="ECO:0008006" key="3">
    <source>
        <dbReference type="Google" id="ProtNLM"/>
    </source>
</evidence>
<dbReference type="RefSeq" id="WP_230575757.1">
    <property type="nucleotide sequence ID" value="NZ_CAKJTI010000016.1"/>
</dbReference>
<reference evidence="1 2" key="1">
    <citation type="submission" date="2021-10" db="EMBL/GenBank/DDBJ databases">
        <authorList>
            <person name="Criscuolo A."/>
        </authorList>
    </citation>
    <scope>NUCLEOTIDE SEQUENCE [LARGE SCALE GENOMIC DNA]</scope>
    <source>
        <strain evidence="2">CIP 111899</strain>
    </source>
</reference>
<dbReference type="EMBL" id="CAKJTI010000016">
    <property type="protein sequence ID" value="CAG9613702.1"/>
    <property type="molecule type" value="Genomic_DNA"/>
</dbReference>
<protein>
    <recommendedName>
        <fullName evidence="3">Lipoprotein</fullName>
    </recommendedName>
</protein>
<gene>
    <name evidence="1" type="ORF">BACCIP111899_02921</name>
</gene>
<accession>A0ABN7ZXS1</accession>
<dbReference type="PROSITE" id="PS51257">
    <property type="entry name" value="PROKAR_LIPOPROTEIN"/>
    <property type="match status" value="1"/>
</dbReference>
<comment type="caution">
    <text evidence="1">The sequence shown here is derived from an EMBL/GenBank/DDBJ whole genome shotgun (WGS) entry which is preliminary data.</text>
</comment>
<proteinExistence type="predicted"/>
<name>A0ABN7ZXS1_9BACI</name>
<dbReference type="Proteomes" id="UP000789423">
    <property type="component" value="Unassembled WGS sequence"/>
</dbReference>